<comment type="similarity">
    <text evidence="1">Belongs to the membrane fusion protein (MFP) (TC 8.A.1) family.</text>
</comment>
<dbReference type="InterPro" id="IPR045800">
    <property type="entry name" value="HMBD"/>
</dbReference>
<feature type="domain" description="Heavy metal binding" evidence="3">
    <location>
        <begin position="58"/>
        <end position="84"/>
    </location>
</feature>
<protein>
    <submittedName>
        <fullName evidence="6">Cation efflux system protein CusB</fullName>
    </submittedName>
</protein>
<keyword evidence="2" id="KW-0813">Transport</keyword>
<dbReference type="InterPro" id="IPR051909">
    <property type="entry name" value="MFP_Cation_Efflux"/>
</dbReference>
<evidence type="ECO:0000313" key="6">
    <source>
        <dbReference type="EMBL" id="QDU63014.1"/>
    </source>
</evidence>
<dbReference type="AlphaFoldDB" id="A0A518B7R0"/>
<gene>
    <name evidence="6" type="primary">cusB_1</name>
    <name evidence="6" type="ORF">Pan216_38880</name>
</gene>
<dbReference type="InterPro" id="IPR058792">
    <property type="entry name" value="Beta-barrel_RND_2"/>
</dbReference>
<dbReference type="GO" id="GO:0030288">
    <property type="term" value="C:outer membrane-bounded periplasmic space"/>
    <property type="evidence" value="ECO:0007669"/>
    <property type="project" value="TreeGrafter"/>
</dbReference>
<dbReference type="FunFam" id="2.40.30.170:FF:000010">
    <property type="entry name" value="Efflux RND transporter periplasmic adaptor subunit"/>
    <property type="match status" value="1"/>
</dbReference>
<reference evidence="6 7" key="1">
    <citation type="submission" date="2019-02" db="EMBL/GenBank/DDBJ databases">
        <title>Deep-cultivation of Planctomycetes and their phenomic and genomic characterization uncovers novel biology.</title>
        <authorList>
            <person name="Wiegand S."/>
            <person name="Jogler M."/>
            <person name="Boedeker C."/>
            <person name="Pinto D."/>
            <person name="Vollmers J."/>
            <person name="Rivas-Marin E."/>
            <person name="Kohn T."/>
            <person name="Peeters S.H."/>
            <person name="Heuer A."/>
            <person name="Rast P."/>
            <person name="Oberbeckmann S."/>
            <person name="Bunk B."/>
            <person name="Jeske O."/>
            <person name="Meyerdierks A."/>
            <person name="Storesund J.E."/>
            <person name="Kallscheuer N."/>
            <person name="Luecker S."/>
            <person name="Lage O.M."/>
            <person name="Pohl T."/>
            <person name="Merkel B.J."/>
            <person name="Hornburger P."/>
            <person name="Mueller R.-W."/>
            <person name="Bruemmer F."/>
            <person name="Labrenz M."/>
            <person name="Spormann A.M."/>
            <person name="Op den Camp H."/>
            <person name="Overmann J."/>
            <person name="Amann R."/>
            <person name="Jetten M.S.M."/>
            <person name="Mascher T."/>
            <person name="Medema M.H."/>
            <person name="Devos D.P."/>
            <person name="Kaster A.-K."/>
            <person name="Ovreas L."/>
            <person name="Rohde M."/>
            <person name="Galperin M.Y."/>
            <person name="Jogler C."/>
        </authorList>
    </citation>
    <scope>NUCLEOTIDE SEQUENCE [LARGE SCALE GENOMIC DNA]</scope>
    <source>
        <strain evidence="6 7">Pan216</strain>
    </source>
</reference>
<evidence type="ECO:0000259" key="5">
    <source>
        <dbReference type="Pfam" id="PF25954"/>
    </source>
</evidence>
<dbReference type="Pfam" id="PF25954">
    <property type="entry name" value="Beta-barrel_RND_2"/>
    <property type="match status" value="1"/>
</dbReference>
<keyword evidence="7" id="KW-1185">Reference proteome</keyword>
<dbReference type="Pfam" id="PF25919">
    <property type="entry name" value="BSH_CusB"/>
    <property type="match status" value="1"/>
</dbReference>
<dbReference type="OrthoDB" id="9806939at2"/>
<accession>A0A518B7R0</accession>
<dbReference type="InterPro" id="IPR058790">
    <property type="entry name" value="BSH_CusB"/>
</dbReference>
<dbReference type="Gene3D" id="2.40.420.20">
    <property type="match status" value="1"/>
</dbReference>
<dbReference type="Pfam" id="PF19335">
    <property type="entry name" value="HMBD"/>
    <property type="match status" value="1"/>
</dbReference>
<organism evidence="6 7">
    <name type="scientific">Kolteria novifilia</name>
    <dbReference type="NCBI Taxonomy" id="2527975"/>
    <lineage>
        <taxon>Bacteria</taxon>
        <taxon>Pseudomonadati</taxon>
        <taxon>Planctomycetota</taxon>
        <taxon>Planctomycetia</taxon>
        <taxon>Kolteriales</taxon>
        <taxon>Kolteriaceae</taxon>
        <taxon>Kolteria</taxon>
    </lineage>
</organism>
<name>A0A518B7R0_9BACT</name>
<dbReference type="Gene3D" id="2.40.30.170">
    <property type="match status" value="1"/>
</dbReference>
<sequence length="453" mass="49259">MKRVVLMTLRGVGLAILAILGLSLGSVVRLYVIPKVIADFSEEPAAATEDASGKKVAYWTSPMNPGVVSLSPGKGPMGMKLVPVYADQMGSGNSVHLGAPQIQNLGLRLAKAEKVVSTESLRSTGIVAYAEPTITDVTLKISGWIESQAVNYVGQRVSKGETLFTFYSPELVSTQEAFLLGEKQQEQGGDSLLGAASPSGDVLPAGERLEYWDVPQKEIEAIRELGEPKKVVAFESPADGWIVEKPSFAGSYVPMGQRLYRIADLSKVWVYVPLYQSQLSMVSVGDEATLTLAYHPNRSWKGPVTYIYPEIDETTRQVQVRLEFDNPELLLRPGMDADVTFGARPSDDRVLVPRDAVLVTGETRDGPDGQVKLGTAFVRVGPTSFEGRTVTWGADTDDQRLEITSGVKPGEQVVVTGVFGLNSEMRRRQASLQLVEQMLKQKGEEPEKKNSAE</sequence>
<dbReference type="Proteomes" id="UP000317093">
    <property type="component" value="Chromosome"/>
</dbReference>
<dbReference type="InterPro" id="IPR006143">
    <property type="entry name" value="RND_pump_MFP"/>
</dbReference>
<evidence type="ECO:0000256" key="1">
    <source>
        <dbReference type="ARBA" id="ARBA00009477"/>
    </source>
</evidence>
<evidence type="ECO:0000259" key="3">
    <source>
        <dbReference type="Pfam" id="PF19335"/>
    </source>
</evidence>
<dbReference type="GO" id="GO:0046914">
    <property type="term" value="F:transition metal ion binding"/>
    <property type="evidence" value="ECO:0007669"/>
    <property type="project" value="TreeGrafter"/>
</dbReference>
<dbReference type="GO" id="GO:0015679">
    <property type="term" value="P:plasma membrane copper ion transport"/>
    <property type="evidence" value="ECO:0007669"/>
    <property type="project" value="TreeGrafter"/>
</dbReference>
<dbReference type="GO" id="GO:0016020">
    <property type="term" value="C:membrane"/>
    <property type="evidence" value="ECO:0007669"/>
    <property type="project" value="InterPro"/>
</dbReference>
<dbReference type="SUPFAM" id="SSF111369">
    <property type="entry name" value="HlyD-like secretion proteins"/>
    <property type="match status" value="1"/>
</dbReference>
<feature type="domain" description="CusB-like beta-barrel" evidence="5">
    <location>
        <begin position="267"/>
        <end position="343"/>
    </location>
</feature>
<evidence type="ECO:0000259" key="4">
    <source>
        <dbReference type="Pfam" id="PF25919"/>
    </source>
</evidence>
<dbReference type="RefSeq" id="WP_145260152.1">
    <property type="nucleotide sequence ID" value="NZ_CP036279.1"/>
</dbReference>
<dbReference type="GO" id="GO:0022857">
    <property type="term" value="F:transmembrane transporter activity"/>
    <property type="evidence" value="ECO:0007669"/>
    <property type="project" value="InterPro"/>
</dbReference>
<dbReference type="GO" id="GO:0060003">
    <property type="term" value="P:copper ion export"/>
    <property type="evidence" value="ECO:0007669"/>
    <property type="project" value="TreeGrafter"/>
</dbReference>
<dbReference type="EMBL" id="CP036279">
    <property type="protein sequence ID" value="QDU63014.1"/>
    <property type="molecule type" value="Genomic_DNA"/>
</dbReference>
<evidence type="ECO:0000313" key="7">
    <source>
        <dbReference type="Proteomes" id="UP000317093"/>
    </source>
</evidence>
<dbReference type="PANTHER" id="PTHR30097">
    <property type="entry name" value="CATION EFFLUX SYSTEM PROTEIN CUSB"/>
    <property type="match status" value="1"/>
</dbReference>
<evidence type="ECO:0000256" key="2">
    <source>
        <dbReference type="ARBA" id="ARBA00022448"/>
    </source>
</evidence>
<dbReference type="PANTHER" id="PTHR30097:SF15">
    <property type="entry name" value="CATION EFFLUX SYSTEM PROTEIN CUSB"/>
    <property type="match status" value="1"/>
</dbReference>
<proteinExistence type="inferred from homology"/>
<dbReference type="KEGG" id="knv:Pan216_38880"/>
<dbReference type="NCBIfam" id="TIGR01730">
    <property type="entry name" value="RND_mfp"/>
    <property type="match status" value="1"/>
</dbReference>
<feature type="domain" description="CusB-like barrel-sandwich hybrid" evidence="4">
    <location>
        <begin position="137"/>
        <end position="263"/>
    </location>
</feature>